<dbReference type="PANTHER" id="PTHR33375:SF1">
    <property type="entry name" value="CHROMOSOME-PARTITIONING PROTEIN PARB-RELATED"/>
    <property type="match status" value="1"/>
</dbReference>
<evidence type="ECO:0000259" key="4">
    <source>
        <dbReference type="SMART" id="SM00470"/>
    </source>
</evidence>
<evidence type="ECO:0000256" key="1">
    <source>
        <dbReference type="ARBA" id="ARBA00006295"/>
    </source>
</evidence>
<proteinExistence type="inferred from homology"/>
<dbReference type="Proteomes" id="UP000614200">
    <property type="component" value="Unassembled WGS sequence"/>
</dbReference>
<keyword evidence="2" id="KW-0159">Chromosome partition</keyword>
<dbReference type="NCBIfam" id="TIGR00180">
    <property type="entry name" value="parB_part"/>
    <property type="match status" value="1"/>
</dbReference>
<dbReference type="Pfam" id="PF17762">
    <property type="entry name" value="HTH_ParB"/>
    <property type="match status" value="1"/>
</dbReference>
<dbReference type="InterPro" id="IPR041468">
    <property type="entry name" value="HTH_ParB/Spo0J"/>
</dbReference>
<dbReference type="CDD" id="cd16393">
    <property type="entry name" value="SPO0J_N"/>
    <property type="match status" value="1"/>
</dbReference>
<dbReference type="Pfam" id="PF23552">
    <property type="entry name" value="ParB_C"/>
    <property type="match status" value="1"/>
</dbReference>
<dbReference type="InterPro" id="IPR004437">
    <property type="entry name" value="ParB/RepB/Spo0J"/>
</dbReference>
<dbReference type="Gene3D" id="3.90.1530.30">
    <property type="match status" value="1"/>
</dbReference>
<keyword evidence="6" id="KW-1185">Reference proteome</keyword>
<comment type="caution">
    <text evidence="5">The sequence shown here is derived from an EMBL/GenBank/DDBJ whole genome shotgun (WGS) entry which is preliminary data.</text>
</comment>
<evidence type="ECO:0000313" key="5">
    <source>
        <dbReference type="EMBL" id="MBF4695445.1"/>
    </source>
</evidence>
<dbReference type="SUPFAM" id="SSF110849">
    <property type="entry name" value="ParB/Sulfiredoxin"/>
    <property type="match status" value="1"/>
</dbReference>
<dbReference type="InterPro" id="IPR050336">
    <property type="entry name" value="Chromosome_partition/occlusion"/>
</dbReference>
<dbReference type="SMART" id="SM00470">
    <property type="entry name" value="ParB"/>
    <property type="match status" value="1"/>
</dbReference>
<evidence type="ECO:0000256" key="2">
    <source>
        <dbReference type="ARBA" id="ARBA00022829"/>
    </source>
</evidence>
<protein>
    <submittedName>
        <fullName evidence="5">ParB/RepB/Spo0J family partition protein</fullName>
    </submittedName>
</protein>
<dbReference type="EMBL" id="JADKNH010000016">
    <property type="protein sequence ID" value="MBF4695445.1"/>
    <property type="molecule type" value="Genomic_DNA"/>
</dbReference>
<dbReference type="PANTHER" id="PTHR33375">
    <property type="entry name" value="CHROMOSOME-PARTITIONING PROTEIN PARB-RELATED"/>
    <property type="match status" value="1"/>
</dbReference>
<evidence type="ECO:0000313" key="6">
    <source>
        <dbReference type="Proteomes" id="UP000614200"/>
    </source>
</evidence>
<sequence length="294" mass="33574">MNKKSGLGRGLGALIPNDIALEKRAKINEDGEMIDHVDINLIIPNRDQPRKDFDDSKIIALADSIRELGLLQPIVLKRKGSYYEIIAGERRWRACKEVGLKKVPSIIKDVDEFTVAQLSLVENIQREDLNAIEEAAAYHKLIDEFKITQESLSKIVGKSRSYITNMMRLLKLEEFIQLAISDNIITTGHGRSLLSLDTEKKRKTAYEYIVSEGLSVRKTEELVKNYDHFFSKQPILKKHKPNKKLPEIINIEEELAVSIGTKVTIKESNGRGKILIDFYNIDDLNRILDLIHQK</sequence>
<name>A0ABR9ZZX3_9FIRM</name>
<organism evidence="5 6">
    <name type="scientific">Fusibacter ferrireducens</name>
    <dbReference type="NCBI Taxonomy" id="2785058"/>
    <lineage>
        <taxon>Bacteria</taxon>
        <taxon>Bacillati</taxon>
        <taxon>Bacillota</taxon>
        <taxon>Clostridia</taxon>
        <taxon>Eubacteriales</taxon>
        <taxon>Eubacteriales Family XII. Incertae Sedis</taxon>
        <taxon>Fusibacter</taxon>
    </lineage>
</organism>
<evidence type="ECO:0000256" key="3">
    <source>
        <dbReference type="ARBA" id="ARBA00023125"/>
    </source>
</evidence>
<dbReference type="InterPro" id="IPR057240">
    <property type="entry name" value="ParB_dimer_C"/>
</dbReference>
<accession>A0ABR9ZZX3</accession>
<feature type="domain" description="ParB-like N-terminal" evidence="4">
    <location>
        <begin position="35"/>
        <end position="124"/>
    </location>
</feature>
<dbReference type="InterPro" id="IPR003115">
    <property type="entry name" value="ParB_N"/>
</dbReference>
<reference evidence="5 6" key="1">
    <citation type="submission" date="2020-11" db="EMBL/GenBank/DDBJ databases">
        <title>Fusibacter basophilias sp. nov.</title>
        <authorList>
            <person name="Qiu D."/>
        </authorList>
    </citation>
    <scope>NUCLEOTIDE SEQUENCE [LARGE SCALE GENOMIC DNA]</scope>
    <source>
        <strain evidence="5 6">Q10-2</strain>
    </source>
</reference>
<keyword evidence="3" id="KW-0238">DNA-binding</keyword>
<gene>
    <name evidence="5" type="ORF">ISU02_20305</name>
</gene>
<comment type="similarity">
    <text evidence="1">Belongs to the ParB family.</text>
</comment>
<dbReference type="InterPro" id="IPR036086">
    <property type="entry name" value="ParB/Sulfiredoxin_sf"/>
</dbReference>
<dbReference type="Gene3D" id="1.10.10.2830">
    <property type="match status" value="1"/>
</dbReference>
<dbReference type="Pfam" id="PF02195">
    <property type="entry name" value="ParB_N"/>
    <property type="match status" value="1"/>
</dbReference>
<dbReference type="RefSeq" id="WP_194703684.1">
    <property type="nucleotide sequence ID" value="NZ_JADKNH010000016.1"/>
</dbReference>